<keyword evidence="3" id="KW-0804">Transcription</keyword>
<organism evidence="5 6">
    <name type="scientific">Pediococcus cellicola</name>
    <dbReference type="NCBI Taxonomy" id="319652"/>
    <lineage>
        <taxon>Bacteria</taxon>
        <taxon>Bacillati</taxon>
        <taxon>Bacillota</taxon>
        <taxon>Bacilli</taxon>
        <taxon>Lactobacillales</taxon>
        <taxon>Lactobacillaceae</taxon>
        <taxon>Pediococcus</taxon>
    </lineage>
</organism>
<dbReference type="PANTHER" id="PTHR33204:SF37">
    <property type="entry name" value="HTH-TYPE TRANSCRIPTIONAL REGULATOR YODB"/>
    <property type="match status" value="1"/>
</dbReference>
<dbReference type="STRING" id="319652.IV80_GL000274"/>
<gene>
    <name evidence="5" type="ORF">IV80_GL000274</name>
</gene>
<keyword evidence="6" id="KW-1185">Reference proteome</keyword>
<evidence type="ECO:0000256" key="3">
    <source>
        <dbReference type="ARBA" id="ARBA00023163"/>
    </source>
</evidence>
<name>A0A0R2IRB1_9LACO</name>
<evidence type="ECO:0000259" key="4">
    <source>
        <dbReference type="PROSITE" id="PS51118"/>
    </source>
</evidence>
<dbReference type="Proteomes" id="UP000051568">
    <property type="component" value="Unassembled WGS sequence"/>
</dbReference>
<feature type="domain" description="HTH hxlR-type" evidence="4">
    <location>
        <begin position="17"/>
        <end position="116"/>
    </location>
</feature>
<dbReference type="Pfam" id="PF01638">
    <property type="entry name" value="HxlR"/>
    <property type="match status" value="1"/>
</dbReference>
<dbReference type="Gene3D" id="1.10.10.10">
    <property type="entry name" value="Winged helix-like DNA-binding domain superfamily/Winged helix DNA-binding domain"/>
    <property type="match status" value="1"/>
</dbReference>
<dbReference type="PANTHER" id="PTHR33204">
    <property type="entry name" value="TRANSCRIPTIONAL REGULATOR, MARR FAMILY"/>
    <property type="match status" value="1"/>
</dbReference>
<dbReference type="InterPro" id="IPR002577">
    <property type="entry name" value="HTH_HxlR"/>
</dbReference>
<accession>A0A0R2IRB1</accession>
<sequence>MSEALETPKTVDNFSLCPKFSRTFSVLGQKWNGLIIEVLLNEGSQRFKDLAHNVPKCSDRVLVERLKNLEVEGIVDRITYPNSSLIEYQLTKKGEALRPVMNAVHEFADCWYANED</sequence>
<dbReference type="GO" id="GO:0003677">
    <property type="term" value="F:DNA binding"/>
    <property type="evidence" value="ECO:0007669"/>
    <property type="project" value="UniProtKB-KW"/>
</dbReference>
<proteinExistence type="predicted"/>
<dbReference type="OrthoDB" id="9800966at2"/>
<protein>
    <recommendedName>
        <fullName evidence="4">HTH hxlR-type domain-containing protein</fullName>
    </recommendedName>
</protein>
<reference evidence="5 6" key="1">
    <citation type="journal article" date="2015" name="Genome Announc.">
        <title>Expanding the biotechnology potential of lactobacilli through comparative genomics of 213 strains and associated genera.</title>
        <authorList>
            <person name="Sun Z."/>
            <person name="Harris H.M."/>
            <person name="McCann A."/>
            <person name="Guo C."/>
            <person name="Argimon S."/>
            <person name="Zhang W."/>
            <person name="Yang X."/>
            <person name="Jeffery I.B."/>
            <person name="Cooney J.C."/>
            <person name="Kagawa T.F."/>
            <person name="Liu W."/>
            <person name="Song Y."/>
            <person name="Salvetti E."/>
            <person name="Wrobel A."/>
            <person name="Rasinkangas P."/>
            <person name="Parkhill J."/>
            <person name="Rea M.C."/>
            <person name="O'Sullivan O."/>
            <person name="Ritari J."/>
            <person name="Douillard F.P."/>
            <person name="Paul Ross R."/>
            <person name="Yang R."/>
            <person name="Briner A.E."/>
            <person name="Felis G.E."/>
            <person name="de Vos W.M."/>
            <person name="Barrangou R."/>
            <person name="Klaenhammer T.R."/>
            <person name="Caufield P.W."/>
            <person name="Cui Y."/>
            <person name="Zhang H."/>
            <person name="O'Toole P.W."/>
        </authorList>
    </citation>
    <scope>NUCLEOTIDE SEQUENCE [LARGE SCALE GENOMIC DNA]</scope>
    <source>
        <strain evidence="5 6">DSM 17757</strain>
    </source>
</reference>
<keyword evidence="1" id="KW-0805">Transcription regulation</keyword>
<dbReference type="RefSeq" id="WP_057748373.1">
    <property type="nucleotide sequence ID" value="NZ_BJVH01000001.1"/>
</dbReference>
<dbReference type="SUPFAM" id="SSF46785">
    <property type="entry name" value="Winged helix' DNA-binding domain"/>
    <property type="match status" value="1"/>
</dbReference>
<dbReference type="PATRIC" id="fig|319652.3.peg.277"/>
<dbReference type="InterPro" id="IPR036390">
    <property type="entry name" value="WH_DNA-bd_sf"/>
</dbReference>
<evidence type="ECO:0000256" key="1">
    <source>
        <dbReference type="ARBA" id="ARBA00023015"/>
    </source>
</evidence>
<dbReference type="AlphaFoldDB" id="A0A0R2IRB1"/>
<evidence type="ECO:0000313" key="6">
    <source>
        <dbReference type="Proteomes" id="UP000051568"/>
    </source>
</evidence>
<evidence type="ECO:0000256" key="2">
    <source>
        <dbReference type="ARBA" id="ARBA00023125"/>
    </source>
</evidence>
<keyword evidence="2" id="KW-0238">DNA-binding</keyword>
<dbReference type="PROSITE" id="PS51118">
    <property type="entry name" value="HTH_HXLR"/>
    <property type="match status" value="1"/>
</dbReference>
<dbReference type="InterPro" id="IPR036388">
    <property type="entry name" value="WH-like_DNA-bd_sf"/>
</dbReference>
<comment type="caution">
    <text evidence="5">The sequence shown here is derived from an EMBL/GenBank/DDBJ whole genome shotgun (WGS) entry which is preliminary data.</text>
</comment>
<evidence type="ECO:0000313" key="5">
    <source>
        <dbReference type="EMBL" id="KRN67730.1"/>
    </source>
</evidence>
<dbReference type="EMBL" id="JQBR01000001">
    <property type="protein sequence ID" value="KRN67730.1"/>
    <property type="molecule type" value="Genomic_DNA"/>
</dbReference>